<evidence type="ECO:0000313" key="2">
    <source>
        <dbReference type="Proteomes" id="UP000436138"/>
    </source>
</evidence>
<reference evidence="1 2" key="1">
    <citation type="submission" date="2019-12" db="EMBL/GenBank/DDBJ databases">
        <title>Streptomyces sp. strain T44 isolated from rhizosphere soil of Broussonetia papyrifera.</title>
        <authorList>
            <person name="Mo P."/>
        </authorList>
    </citation>
    <scope>NUCLEOTIDE SEQUENCE [LARGE SCALE GENOMIC DNA]</scope>
    <source>
        <strain evidence="1 2">T44</strain>
    </source>
</reference>
<accession>A0A6I6MSX7</accession>
<name>A0A6I6MSX7_9ACTN</name>
<gene>
    <name evidence="1" type="ORF">GQF42_00810</name>
</gene>
<proteinExistence type="predicted"/>
<protein>
    <submittedName>
        <fullName evidence="1">Chromosome partitioning protein</fullName>
    </submittedName>
</protein>
<dbReference type="AlphaFoldDB" id="A0A6I6MSX7"/>
<organism evidence="1 2">
    <name type="scientific">Streptomyces broussonetiae</name>
    <dbReference type="NCBI Taxonomy" id="2686304"/>
    <lineage>
        <taxon>Bacteria</taxon>
        <taxon>Bacillati</taxon>
        <taxon>Actinomycetota</taxon>
        <taxon>Actinomycetes</taxon>
        <taxon>Kitasatosporales</taxon>
        <taxon>Streptomycetaceae</taxon>
        <taxon>Streptomyces</taxon>
    </lineage>
</organism>
<keyword evidence="2" id="KW-1185">Reference proteome</keyword>
<dbReference type="Proteomes" id="UP000436138">
    <property type="component" value="Chromosome"/>
</dbReference>
<evidence type="ECO:0000313" key="1">
    <source>
        <dbReference type="EMBL" id="QHA02094.1"/>
    </source>
</evidence>
<dbReference type="EMBL" id="CP047020">
    <property type="protein sequence ID" value="QHA02094.1"/>
    <property type="molecule type" value="Genomic_DNA"/>
</dbReference>
<dbReference type="RefSeq" id="WP_158916783.1">
    <property type="nucleotide sequence ID" value="NZ_CP047020.1"/>
</dbReference>
<dbReference type="KEGG" id="sbro:GQF42_00810"/>
<sequence>MTGIEIVVGYLCAWGVRKARRVGDRADEEVDRALDAGMDRLHDLVSQKLGEDTALQRLTEEAASGQSAPSDRTRQRVQLALEDAAEHDPAFAADLEYAVQHLRAMDRTAADHIEFQHNTFHGPVQVKGVQHNHPGATR</sequence>